<feature type="transmembrane region" description="Helical" evidence="6">
    <location>
        <begin position="257"/>
        <end position="281"/>
    </location>
</feature>
<keyword evidence="2 6" id="KW-0812">Transmembrane</keyword>
<feature type="transmembrane region" description="Helical" evidence="6">
    <location>
        <begin position="184"/>
        <end position="206"/>
    </location>
</feature>
<keyword evidence="3 6" id="KW-1133">Transmembrane helix</keyword>
<feature type="transmembrane region" description="Helical" evidence="6">
    <location>
        <begin position="51"/>
        <end position="74"/>
    </location>
</feature>
<evidence type="ECO:0000256" key="4">
    <source>
        <dbReference type="ARBA" id="ARBA00023136"/>
    </source>
</evidence>
<dbReference type="Pfam" id="PF20684">
    <property type="entry name" value="Fung_rhodopsin"/>
    <property type="match status" value="1"/>
</dbReference>
<comment type="similarity">
    <text evidence="5">Belongs to the SAT4 family.</text>
</comment>
<feature type="transmembrane region" description="Helical" evidence="6">
    <location>
        <begin position="94"/>
        <end position="117"/>
    </location>
</feature>
<evidence type="ECO:0000259" key="7">
    <source>
        <dbReference type="Pfam" id="PF20684"/>
    </source>
</evidence>
<evidence type="ECO:0000256" key="2">
    <source>
        <dbReference type="ARBA" id="ARBA00022692"/>
    </source>
</evidence>
<feature type="transmembrane region" description="Helical" evidence="6">
    <location>
        <begin position="129"/>
        <end position="151"/>
    </location>
</feature>
<evidence type="ECO:0000256" key="1">
    <source>
        <dbReference type="ARBA" id="ARBA00004141"/>
    </source>
</evidence>
<sequence length="381" mass="42371">MEATASYGPPNLNKGPGILAVSWIEAGVGLVVLSARIYTRSRIVRNMGWDDWTMVFATILALVTTILVTLEVNFGVGRHAIHLEPQDVISAVKIIWLTVPFSTMSACFGKISISLLLMQIINRNRAGKIFLSCLIITLFIVNLLLTIITFAQCRPVTFLWDKLNPHVGYAGKCWSPDVQKNYGYFQGAFSSASDLALAIFPVPIIWKLQMKLRVKLGLAAVLSLGVVAAAAACIKTVELRNLATPDFTWDATDLVYWYITENWIIVIAACIPTLAPLYSILRGKQSRESFLQQGRHRHRLSFDKLKTWFGSWKFHSLFSNRSSEHSPSLTKSSQKDSGLVCSGDSFKTVVPAKESHLAEGHNELQARNQMEIEKTTQVSIV</sequence>
<evidence type="ECO:0000313" key="8">
    <source>
        <dbReference type="EMBL" id="KAF2234782.1"/>
    </source>
</evidence>
<proteinExistence type="inferred from homology"/>
<evidence type="ECO:0000256" key="3">
    <source>
        <dbReference type="ARBA" id="ARBA00022989"/>
    </source>
</evidence>
<dbReference type="InterPro" id="IPR049326">
    <property type="entry name" value="Rhodopsin_dom_fungi"/>
</dbReference>
<name>A0A6A6H9T1_VIRVR</name>
<feature type="transmembrane region" description="Helical" evidence="6">
    <location>
        <begin position="20"/>
        <end position="39"/>
    </location>
</feature>
<evidence type="ECO:0000256" key="6">
    <source>
        <dbReference type="SAM" id="Phobius"/>
    </source>
</evidence>
<accession>A0A6A6H9T1</accession>
<dbReference type="InterPro" id="IPR052337">
    <property type="entry name" value="SAT4-like"/>
</dbReference>
<keyword evidence="9" id="KW-1185">Reference proteome</keyword>
<dbReference type="Proteomes" id="UP000800092">
    <property type="component" value="Unassembled WGS sequence"/>
</dbReference>
<dbReference type="PANTHER" id="PTHR33048">
    <property type="entry name" value="PTH11-LIKE INTEGRAL MEMBRANE PROTEIN (AFU_ORTHOLOGUE AFUA_5G11245)"/>
    <property type="match status" value="1"/>
</dbReference>
<dbReference type="AlphaFoldDB" id="A0A6A6H9T1"/>
<feature type="transmembrane region" description="Helical" evidence="6">
    <location>
        <begin position="218"/>
        <end position="237"/>
    </location>
</feature>
<dbReference type="GO" id="GO:0016020">
    <property type="term" value="C:membrane"/>
    <property type="evidence" value="ECO:0007669"/>
    <property type="project" value="UniProtKB-SubCell"/>
</dbReference>
<dbReference type="OrthoDB" id="3934549at2759"/>
<comment type="subcellular location">
    <subcellularLocation>
        <location evidence="1">Membrane</location>
        <topology evidence="1">Multi-pass membrane protein</topology>
    </subcellularLocation>
</comment>
<dbReference type="EMBL" id="ML991796">
    <property type="protein sequence ID" value="KAF2234782.1"/>
    <property type="molecule type" value="Genomic_DNA"/>
</dbReference>
<evidence type="ECO:0000313" key="9">
    <source>
        <dbReference type="Proteomes" id="UP000800092"/>
    </source>
</evidence>
<protein>
    <recommendedName>
        <fullName evidence="7">Rhodopsin domain-containing protein</fullName>
    </recommendedName>
</protein>
<gene>
    <name evidence="8" type="ORF">EV356DRAFT_532582</name>
</gene>
<evidence type="ECO:0000256" key="5">
    <source>
        <dbReference type="ARBA" id="ARBA00038359"/>
    </source>
</evidence>
<dbReference type="PANTHER" id="PTHR33048:SF146">
    <property type="entry name" value="INTEGRAL MEMBRANE PROTEIN"/>
    <property type="match status" value="1"/>
</dbReference>
<keyword evidence="4 6" id="KW-0472">Membrane</keyword>
<organism evidence="8 9">
    <name type="scientific">Viridothelium virens</name>
    <name type="common">Speckled blister lichen</name>
    <name type="synonym">Trypethelium virens</name>
    <dbReference type="NCBI Taxonomy" id="1048519"/>
    <lineage>
        <taxon>Eukaryota</taxon>
        <taxon>Fungi</taxon>
        <taxon>Dikarya</taxon>
        <taxon>Ascomycota</taxon>
        <taxon>Pezizomycotina</taxon>
        <taxon>Dothideomycetes</taxon>
        <taxon>Dothideomycetes incertae sedis</taxon>
        <taxon>Trypetheliales</taxon>
        <taxon>Trypetheliaceae</taxon>
        <taxon>Viridothelium</taxon>
    </lineage>
</organism>
<feature type="domain" description="Rhodopsin" evidence="7">
    <location>
        <begin position="35"/>
        <end position="279"/>
    </location>
</feature>
<reference evidence="8" key="1">
    <citation type="journal article" date="2020" name="Stud. Mycol.">
        <title>101 Dothideomycetes genomes: a test case for predicting lifestyles and emergence of pathogens.</title>
        <authorList>
            <person name="Haridas S."/>
            <person name="Albert R."/>
            <person name="Binder M."/>
            <person name="Bloem J."/>
            <person name="Labutti K."/>
            <person name="Salamov A."/>
            <person name="Andreopoulos B."/>
            <person name="Baker S."/>
            <person name="Barry K."/>
            <person name="Bills G."/>
            <person name="Bluhm B."/>
            <person name="Cannon C."/>
            <person name="Castanera R."/>
            <person name="Culley D."/>
            <person name="Daum C."/>
            <person name="Ezra D."/>
            <person name="Gonzalez J."/>
            <person name="Henrissat B."/>
            <person name="Kuo A."/>
            <person name="Liang C."/>
            <person name="Lipzen A."/>
            <person name="Lutzoni F."/>
            <person name="Magnuson J."/>
            <person name="Mondo S."/>
            <person name="Nolan M."/>
            <person name="Ohm R."/>
            <person name="Pangilinan J."/>
            <person name="Park H.-J."/>
            <person name="Ramirez L."/>
            <person name="Alfaro M."/>
            <person name="Sun H."/>
            <person name="Tritt A."/>
            <person name="Yoshinaga Y."/>
            <person name="Zwiers L.-H."/>
            <person name="Turgeon B."/>
            <person name="Goodwin S."/>
            <person name="Spatafora J."/>
            <person name="Crous P."/>
            <person name="Grigoriev I."/>
        </authorList>
    </citation>
    <scope>NUCLEOTIDE SEQUENCE</scope>
    <source>
        <strain evidence="8">Tuck. ex Michener</strain>
    </source>
</reference>